<reference evidence="4" key="2">
    <citation type="submission" date="2025-08" db="UniProtKB">
        <authorList>
            <consortium name="Ensembl"/>
        </authorList>
    </citation>
    <scope>IDENTIFICATION</scope>
</reference>
<dbReference type="GO" id="GO:0005737">
    <property type="term" value="C:cytoplasm"/>
    <property type="evidence" value="ECO:0007669"/>
    <property type="project" value="TreeGrafter"/>
</dbReference>
<dbReference type="PROSITE" id="PS51450">
    <property type="entry name" value="LRR"/>
    <property type="match status" value="1"/>
</dbReference>
<dbReference type="InParanoid" id="A0A7N4PCU5"/>
<evidence type="ECO:0000256" key="3">
    <source>
        <dbReference type="SAM" id="MobiDB-lite"/>
    </source>
</evidence>
<keyword evidence="2" id="KW-0677">Repeat</keyword>
<dbReference type="InterPro" id="IPR003591">
    <property type="entry name" value="Leu-rich_rpt_typical-subtyp"/>
</dbReference>
<dbReference type="InterPro" id="IPR050216">
    <property type="entry name" value="LRR_domain-containing"/>
</dbReference>
<dbReference type="AlphaFoldDB" id="A0A7N4PCU5"/>
<dbReference type="KEGG" id="shr:100916018"/>
<dbReference type="SUPFAM" id="SSF52058">
    <property type="entry name" value="L domain-like"/>
    <property type="match status" value="1"/>
</dbReference>
<reference evidence="4" key="3">
    <citation type="submission" date="2025-09" db="UniProtKB">
        <authorList>
            <consortium name="Ensembl"/>
        </authorList>
    </citation>
    <scope>IDENTIFICATION</scope>
</reference>
<proteinExistence type="predicted"/>
<dbReference type="InterPro" id="IPR001611">
    <property type="entry name" value="Leu-rich_rpt"/>
</dbReference>
<dbReference type="CTD" id="220416"/>
<dbReference type="Ensembl" id="ENSSHAT00000037382.1">
    <property type="protein sequence ID" value="ENSSHAP00000036501.1"/>
    <property type="gene ID" value="ENSSHAG00000030777.1"/>
</dbReference>
<feature type="region of interest" description="Disordered" evidence="3">
    <location>
        <begin position="1"/>
        <end position="38"/>
    </location>
</feature>
<feature type="compositionally biased region" description="Low complexity" evidence="3">
    <location>
        <begin position="144"/>
        <end position="156"/>
    </location>
</feature>
<dbReference type="PANTHER" id="PTHR48051">
    <property type="match status" value="1"/>
</dbReference>
<dbReference type="Proteomes" id="UP000007648">
    <property type="component" value="Unassembled WGS sequence"/>
</dbReference>
<dbReference type="Gene3D" id="3.80.10.10">
    <property type="entry name" value="Ribonuclease Inhibitor"/>
    <property type="match status" value="1"/>
</dbReference>
<keyword evidence="5" id="KW-1185">Reference proteome</keyword>
<sequence length="560" mass="64673">MLTQPKLLRKPLPPKSQLKPLHLKKGKKQTGFTKQVSKQKDFLQPCPSKIIPTEIEKNGFFGRFPKRRKQSRIHIKTLLLKWHAKGPIDPASRLFLKKYPRFYMLFSNIKDSGSFYLPSDDLIKYGSSEKLSEQRKMRPSLMDSTMSSEISTSTSSQLEMSQVGHSSSFIKPDLDHLTTPDSRCSSRFVDKHETESKKEKVKWYEKLKEPHDTMNNQIFSFDDLPATLERKPITQYLLDVYRKEEEKIDFKEPVPIEQMTRFPDSTESAESEKDLVVYGEGYYKESMHLLEDQKINLAKLAILKCQEFGRNALSLKGFFIDKCPDLSILADQLVYLNLSYNNLSIFPPEVIILINLQVLIMKNNPIKEIPSTIEELKHLTIFVISFNLLTSLPKGLFTLSELEFLDISYNEIPVIPKEIQYLSSLNYLKLDGNELTTFPPEILKLSLDKFSLENNFTHPLLWKENSKNDAQTLKDLALLSLSQNELWKVYKNLAPEIKQQLNTSNLCEYCRGPLYGKGLRLIRPFDVFNNSLIPILLKVCSSKCFMHAESDPNVLTLLTR</sequence>
<dbReference type="PANTHER" id="PTHR48051:SF1">
    <property type="entry name" value="RAS SUPPRESSOR PROTEIN 1"/>
    <property type="match status" value="1"/>
</dbReference>
<dbReference type="SMART" id="SM00369">
    <property type="entry name" value="LRR_TYP"/>
    <property type="match status" value="3"/>
</dbReference>
<dbReference type="Pfam" id="PF00560">
    <property type="entry name" value="LRR_1"/>
    <property type="match status" value="1"/>
</dbReference>
<protein>
    <submittedName>
        <fullName evidence="4">Leucine rich repeat containing 63</fullName>
    </submittedName>
</protein>
<dbReference type="OrthoDB" id="660555at2759"/>
<accession>A0A7N4PCU5</accession>
<keyword evidence="1" id="KW-0433">Leucine-rich repeat</keyword>
<name>A0A7N4PCU5_SARHA</name>
<feature type="region of interest" description="Disordered" evidence="3">
    <location>
        <begin position="134"/>
        <end position="157"/>
    </location>
</feature>
<dbReference type="InterPro" id="IPR032675">
    <property type="entry name" value="LRR_dom_sf"/>
</dbReference>
<gene>
    <name evidence="4" type="primary">LRRC63</name>
</gene>
<evidence type="ECO:0000256" key="1">
    <source>
        <dbReference type="ARBA" id="ARBA00022614"/>
    </source>
</evidence>
<dbReference type="Pfam" id="PF13855">
    <property type="entry name" value="LRR_8"/>
    <property type="match status" value="1"/>
</dbReference>
<organism evidence="4 5">
    <name type="scientific">Sarcophilus harrisii</name>
    <name type="common">Tasmanian devil</name>
    <name type="synonym">Sarcophilus laniarius</name>
    <dbReference type="NCBI Taxonomy" id="9305"/>
    <lineage>
        <taxon>Eukaryota</taxon>
        <taxon>Metazoa</taxon>
        <taxon>Chordata</taxon>
        <taxon>Craniata</taxon>
        <taxon>Vertebrata</taxon>
        <taxon>Euteleostomi</taxon>
        <taxon>Mammalia</taxon>
        <taxon>Metatheria</taxon>
        <taxon>Dasyuromorphia</taxon>
        <taxon>Dasyuridae</taxon>
        <taxon>Sarcophilus</taxon>
    </lineage>
</organism>
<evidence type="ECO:0000313" key="4">
    <source>
        <dbReference type="Ensembl" id="ENSSHAP00000036501.1"/>
    </source>
</evidence>
<dbReference type="RefSeq" id="XP_003764635.1">
    <property type="nucleotide sequence ID" value="XM_003764587.3"/>
</dbReference>
<dbReference type="GeneTree" id="ENSGT00940000173288"/>
<evidence type="ECO:0000256" key="2">
    <source>
        <dbReference type="ARBA" id="ARBA00022737"/>
    </source>
</evidence>
<dbReference type="GeneID" id="100916018"/>
<evidence type="ECO:0000313" key="5">
    <source>
        <dbReference type="Proteomes" id="UP000007648"/>
    </source>
</evidence>
<reference evidence="4 5" key="1">
    <citation type="journal article" date="2011" name="Proc. Natl. Acad. Sci. U.S.A.">
        <title>Genetic diversity and population structure of the endangered marsupial Sarcophilus harrisii (Tasmanian devil).</title>
        <authorList>
            <person name="Miller W."/>
            <person name="Hayes V.M."/>
            <person name="Ratan A."/>
            <person name="Petersen D.C."/>
            <person name="Wittekindt N.E."/>
            <person name="Miller J."/>
            <person name="Walenz B."/>
            <person name="Knight J."/>
            <person name="Qi J."/>
            <person name="Zhao F."/>
            <person name="Wang Q."/>
            <person name="Bedoya-Reina O.C."/>
            <person name="Katiyar N."/>
            <person name="Tomsho L.P."/>
            <person name="Kasson L.M."/>
            <person name="Hardie R.A."/>
            <person name="Woodbridge P."/>
            <person name="Tindall E.A."/>
            <person name="Bertelsen M.F."/>
            <person name="Dixon D."/>
            <person name="Pyecroft S."/>
            <person name="Helgen K.M."/>
            <person name="Lesk A.M."/>
            <person name="Pringle T.H."/>
            <person name="Patterson N."/>
            <person name="Zhang Y."/>
            <person name="Kreiss A."/>
            <person name="Woods G.M."/>
            <person name="Jones M.E."/>
            <person name="Schuster S.C."/>
        </authorList>
    </citation>
    <scope>NUCLEOTIDE SEQUENCE [LARGE SCALE GENOMIC DNA]</scope>
</reference>